<sequence>MKELENPRIESKVNSFVEKGNELHDDKKYAQALEQYEKAWSILPEPKPEWQVANWISANIFSAYFDLGDYNEAKKWGEMTLQTRGSEIDTAPSIDLGMVCYELEQFDEAYKYFNDAYSYGKEIAFKGRPKKYLEFFLNKRA</sequence>
<organism evidence="2 3">
    <name type="scientific">Klebsiella aerogenes</name>
    <name type="common">Enterobacter aerogenes</name>
    <dbReference type="NCBI Taxonomy" id="548"/>
    <lineage>
        <taxon>Bacteria</taxon>
        <taxon>Pseudomonadati</taxon>
        <taxon>Pseudomonadota</taxon>
        <taxon>Gammaproteobacteria</taxon>
        <taxon>Enterobacterales</taxon>
        <taxon>Enterobacteriaceae</taxon>
        <taxon>Klebsiella/Raoultella group</taxon>
        <taxon>Klebsiella</taxon>
    </lineage>
</organism>
<protein>
    <submittedName>
        <fullName evidence="2">Tetratricopeptide repeat protein</fullName>
    </submittedName>
</protein>
<dbReference type="InterPro" id="IPR019734">
    <property type="entry name" value="TPR_rpt"/>
</dbReference>
<gene>
    <name evidence="2" type="ORF">HV331_20845</name>
</gene>
<evidence type="ECO:0000313" key="2">
    <source>
        <dbReference type="EMBL" id="QMR41779.1"/>
    </source>
</evidence>
<dbReference type="Pfam" id="PF13181">
    <property type="entry name" value="TPR_8"/>
    <property type="match status" value="1"/>
</dbReference>
<keyword evidence="1" id="KW-0802">TPR repeat</keyword>
<dbReference type="AlphaFoldDB" id="A0AAP9U6S5"/>
<feature type="repeat" description="TPR" evidence="1">
    <location>
        <begin position="13"/>
        <end position="46"/>
    </location>
</feature>
<reference evidence="3" key="1">
    <citation type="submission" date="2020-06" db="EMBL/GenBank/DDBJ databases">
        <title>REHAB project genomes.</title>
        <authorList>
            <person name="Shaw L.P."/>
        </authorList>
    </citation>
    <scope>NUCLEOTIDE SEQUENCE [LARGE SCALE GENOMIC DNA]</scope>
    <source>
        <strain evidence="3">RHBSTW-00938</strain>
    </source>
</reference>
<dbReference type="SMART" id="SM00028">
    <property type="entry name" value="TPR"/>
    <property type="match status" value="2"/>
</dbReference>
<proteinExistence type="predicted"/>
<dbReference type="SUPFAM" id="SSF48452">
    <property type="entry name" value="TPR-like"/>
    <property type="match status" value="1"/>
</dbReference>
<evidence type="ECO:0000256" key="1">
    <source>
        <dbReference type="PROSITE-ProRule" id="PRU00339"/>
    </source>
</evidence>
<name>A0AAP9U6S5_KLEAE</name>
<evidence type="ECO:0000313" key="3">
    <source>
        <dbReference type="Proteomes" id="UP000514462"/>
    </source>
</evidence>
<dbReference type="InterPro" id="IPR011990">
    <property type="entry name" value="TPR-like_helical_dom_sf"/>
</dbReference>
<dbReference type="RefSeq" id="WP_182014731.1">
    <property type="nucleotide sequence ID" value="NZ_CP055904.1"/>
</dbReference>
<accession>A0AAP9U6S5</accession>
<dbReference type="Gene3D" id="1.25.40.10">
    <property type="entry name" value="Tetratricopeptide repeat domain"/>
    <property type="match status" value="1"/>
</dbReference>
<dbReference type="PROSITE" id="PS50005">
    <property type="entry name" value="TPR"/>
    <property type="match status" value="1"/>
</dbReference>
<dbReference type="Proteomes" id="UP000514462">
    <property type="component" value="Chromosome"/>
</dbReference>
<dbReference type="EMBL" id="CP055904">
    <property type="protein sequence ID" value="QMR41779.1"/>
    <property type="molecule type" value="Genomic_DNA"/>
</dbReference>